<dbReference type="InterPro" id="IPR044643">
    <property type="entry name" value="TrpF_fam"/>
</dbReference>
<feature type="domain" description="N-(5'phosphoribosyl) anthranilate isomerase (PRAI)" evidence="10">
    <location>
        <begin position="4"/>
        <end position="204"/>
    </location>
</feature>
<evidence type="ECO:0000256" key="4">
    <source>
        <dbReference type="ARBA" id="ARBA00022272"/>
    </source>
</evidence>
<evidence type="ECO:0000256" key="7">
    <source>
        <dbReference type="ARBA" id="ARBA00023141"/>
    </source>
</evidence>
<dbReference type="EC" id="5.3.1.24" evidence="3 9"/>
<keyword evidence="7 9" id="KW-0057">Aromatic amino acid biosynthesis</keyword>
<name>A0ABV2TCM5_9BACT</name>
<comment type="caution">
    <text evidence="11">The sequence shown here is derived from an EMBL/GenBank/DDBJ whole genome shotgun (WGS) entry which is preliminary data.</text>
</comment>
<evidence type="ECO:0000256" key="2">
    <source>
        <dbReference type="ARBA" id="ARBA00004664"/>
    </source>
</evidence>
<evidence type="ECO:0000313" key="11">
    <source>
        <dbReference type="EMBL" id="MET7000784.1"/>
    </source>
</evidence>
<evidence type="ECO:0000259" key="10">
    <source>
        <dbReference type="Pfam" id="PF00697"/>
    </source>
</evidence>
<evidence type="ECO:0000256" key="1">
    <source>
        <dbReference type="ARBA" id="ARBA00001164"/>
    </source>
</evidence>
<keyword evidence="8 9" id="KW-0413">Isomerase</keyword>
<gene>
    <name evidence="9" type="primary">trpF</name>
    <name evidence="11" type="ORF">ABR189_25605</name>
</gene>
<dbReference type="InterPro" id="IPR011060">
    <property type="entry name" value="RibuloseP-bd_barrel"/>
</dbReference>
<comment type="catalytic activity">
    <reaction evidence="1 9">
        <text>N-(5-phospho-beta-D-ribosyl)anthranilate = 1-(2-carboxyphenylamino)-1-deoxy-D-ribulose 5-phosphate</text>
        <dbReference type="Rhea" id="RHEA:21540"/>
        <dbReference type="ChEBI" id="CHEBI:18277"/>
        <dbReference type="ChEBI" id="CHEBI:58613"/>
        <dbReference type="EC" id="5.3.1.24"/>
    </reaction>
</comment>
<keyword evidence="12" id="KW-1185">Reference proteome</keyword>
<sequence length="211" mass="23610">MKIKVCGITRADDLNELVNNQVDYAGFIFHEKSPRFVGNKLDARTVRETSGIKKVGVFVNADIQLVQRTVADYQLSMVQLHGDETPEYCASMKAIIPVMKAFRIGANVNWEKEVAPYIPVTDYFLFDTASVHLYGGTGKQFNWELLNTYPFSHPFFLSGGIGPDDAAAIEKLQLPALYAVDVNSKFETGPGVKDLQKVTQFVKQIHLSYLK</sequence>
<evidence type="ECO:0000256" key="6">
    <source>
        <dbReference type="ARBA" id="ARBA00022822"/>
    </source>
</evidence>
<dbReference type="SUPFAM" id="SSF51366">
    <property type="entry name" value="Ribulose-phoshate binding barrel"/>
    <property type="match status" value="1"/>
</dbReference>
<evidence type="ECO:0000256" key="5">
    <source>
        <dbReference type="ARBA" id="ARBA00022605"/>
    </source>
</evidence>
<dbReference type="CDD" id="cd00405">
    <property type="entry name" value="PRAI"/>
    <property type="match status" value="1"/>
</dbReference>
<accession>A0ABV2TCM5</accession>
<evidence type="ECO:0000256" key="8">
    <source>
        <dbReference type="ARBA" id="ARBA00023235"/>
    </source>
</evidence>
<dbReference type="RefSeq" id="WP_354663337.1">
    <property type="nucleotide sequence ID" value="NZ_JBEXAC010000002.1"/>
</dbReference>
<dbReference type="EMBL" id="JBEXAC010000002">
    <property type="protein sequence ID" value="MET7000784.1"/>
    <property type="molecule type" value="Genomic_DNA"/>
</dbReference>
<dbReference type="InterPro" id="IPR001240">
    <property type="entry name" value="PRAI_dom"/>
</dbReference>
<comment type="similarity">
    <text evidence="9">Belongs to the TrpF family.</text>
</comment>
<dbReference type="Gene3D" id="3.20.20.70">
    <property type="entry name" value="Aldolase class I"/>
    <property type="match status" value="1"/>
</dbReference>
<evidence type="ECO:0000313" key="12">
    <source>
        <dbReference type="Proteomes" id="UP001549749"/>
    </source>
</evidence>
<dbReference type="HAMAP" id="MF_00135">
    <property type="entry name" value="PRAI"/>
    <property type="match status" value="1"/>
</dbReference>
<organism evidence="11 12">
    <name type="scientific">Chitinophaga defluvii</name>
    <dbReference type="NCBI Taxonomy" id="3163343"/>
    <lineage>
        <taxon>Bacteria</taxon>
        <taxon>Pseudomonadati</taxon>
        <taxon>Bacteroidota</taxon>
        <taxon>Chitinophagia</taxon>
        <taxon>Chitinophagales</taxon>
        <taxon>Chitinophagaceae</taxon>
        <taxon>Chitinophaga</taxon>
    </lineage>
</organism>
<protein>
    <recommendedName>
        <fullName evidence="4 9">N-(5'-phosphoribosyl)anthranilate isomerase</fullName>
        <shortName evidence="9">PRAI</shortName>
        <ecNumber evidence="3 9">5.3.1.24</ecNumber>
    </recommendedName>
</protein>
<dbReference type="PANTHER" id="PTHR42894">
    <property type="entry name" value="N-(5'-PHOSPHORIBOSYL)ANTHRANILATE ISOMERASE"/>
    <property type="match status" value="1"/>
</dbReference>
<comment type="pathway">
    <text evidence="2 9">Amino-acid biosynthesis; L-tryptophan biosynthesis; L-tryptophan from chorismate: step 3/5.</text>
</comment>
<keyword evidence="6 9" id="KW-0822">Tryptophan biosynthesis</keyword>
<dbReference type="InterPro" id="IPR013785">
    <property type="entry name" value="Aldolase_TIM"/>
</dbReference>
<evidence type="ECO:0000256" key="9">
    <source>
        <dbReference type="HAMAP-Rule" id="MF_00135"/>
    </source>
</evidence>
<dbReference type="Pfam" id="PF00697">
    <property type="entry name" value="PRAI"/>
    <property type="match status" value="1"/>
</dbReference>
<reference evidence="11 12" key="1">
    <citation type="submission" date="2024-06" db="EMBL/GenBank/DDBJ databases">
        <title>Chitinophaga defluvii sp. nov., isolated from municipal sewage.</title>
        <authorList>
            <person name="Zhang L."/>
        </authorList>
    </citation>
    <scope>NUCLEOTIDE SEQUENCE [LARGE SCALE GENOMIC DNA]</scope>
    <source>
        <strain evidence="11 12">H8</strain>
    </source>
</reference>
<dbReference type="Proteomes" id="UP001549749">
    <property type="component" value="Unassembled WGS sequence"/>
</dbReference>
<proteinExistence type="inferred from homology"/>
<evidence type="ECO:0000256" key="3">
    <source>
        <dbReference type="ARBA" id="ARBA00012572"/>
    </source>
</evidence>
<keyword evidence="5 9" id="KW-0028">Amino-acid biosynthesis</keyword>
<dbReference type="PANTHER" id="PTHR42894:SF1">
    <property type="entry name" value="N-(5'-PHOSPHORIBOSYL)ANTHRANILATE ISOMERASE"/>
    <property type="match status" value="1"/>
</dbReference>
<dbReference type="GO" id="GO:0016853">
    <property type="term" value="F:isomerase activity"/>
    <property type="evidence" value="ECO:0007669"/>
    <property type="project" value="UniProtKB-KW"/>
</dbReference>